<accession>A0A640W1U4</accession>
<comment type="caution">
    <text evidence="1">The sequence shown here is derived from an EMBL/GenBank/DDBJ whole genome shotgun (WGS) entry which is preliminary data.</text>
</comment>
<sequence length="90" mass="9922">MRRIVLWCACAWLELPGYRRLLNTAAKLFEQAVPQSFKDCFRDIGCTAAQVVLQEQMNAALAIAACAQVRFSHLDETALAVLALGAMTVH</sequence>
<keyword evidence="2" id="KW-1185">Reference proteome</keyword>
<dbReference type="Proteomes" id="UP000436522">
    <property type="component" value="Unassembled WGS sequence"/>
</dbReference>
<dbReference type="EMBL" id="BLIV01000012">
    <property type="protein sequence ID" value="GFE52456.1"/>
    <property type="molecule type" value="Genomic_DNA"/>
</dbReference>
<evidence type="ECO:0000313" key="1">
    <source>
        <dbReference type="EMBL" id="GFE52456.1"/>
    </source>
</evidence>
<reference evidence="1 2" key="1">
    <citation type="submission" date="2019-12" db="EMBL/GenBank/DDBJ databases">
        <title>Roseobacter cerasinus sp. nov., isolated from seawater around aquaculture.</title>
        <authorList>
            <person name="Muramatsu S."/>
            <person name="Takabe Y."/>
            <person name="Mori K."/>
            <person name="Takaichi S."/>
            <person name="Hanada S."/>
        </authorList>
    </citation>
    <scope>NUCLEOTIDE SEQUENCE [LARGE SCALE GENOMIC DNA]</scope>
    <source>
        <strain evidence="1 2">AI77</strain>
    </source>
</reference>
<dbReference type="AlphaFoldDB" id="A0A640W1U4"/>
<protein>
    <submittedName>
        <fullName evidence="1">Uncharacterized protein</fullName>
    </submittedName>
</protein>
<proteinExistence type="predicted"/>
<name>A0A640W1U4_9RHOB</name>
<gene>
    <name evidence="1" type="ORF">So717_42090</name>
</gene>
<organism evidence="1 2">
    <name type="scientific">Roseobacter cerasinus</name>
    <dbReference type="NCBI Taxonomy" id="2602289"/>
    <lineage>
        <taxon>Bacteria</taxon>
        <taxon>Pseudomonadati</taxon>
        <taxon>Pseudomonadota</taxon>
        <taxon>Alphaproteobacteria</taxon>
        <taxon>Rhodobacterales</taxon>
        <taxon>Roseobacteraceae</taxon>
        <taxon>Roseobacter</taxon>
    </lineage>
</organism>
<evidence type="ECO:0000313" key="2">
    <source>
        <dbReference type="Proteomes" id="UP000436522"/>
    </source>
</evidence>